<gene>
    <name evidence="4" type="ORF">ACFQSB_23825</name>
</gene>
<dbReference type="InterPro" id="IPR001932">
    <property type="entry name" value="PPM-type_phosphatase-like_dom"/>
</dbReference>
<feature type="region of interest" description="Disordered" evidence="2">
    <location>
        <begin position="17"/>
        <end position="65"/>
    </location>
</feature>
<dbReference type="PANTHER" id="PTHR43156:SF2">
    <property type="entry name" value="STAGE II SPORULATION PROTEIN E"/>
    <property type="match status" value="1"/>
</dbReference>
<evidence type="ECO:0000313" key="5">
    <source>
        <dbReference type="Proteomes" id="UP001596496"/>
    </source>
</evidence>
<dbReference type="RefSeq" id="WP_380829198.1">
    <property type="nucleotide sequence ID" value="NZ_JBHTCG010000017.1"/>
</dbReference>
<comment type="caution">
    <text evidence="4">The sequence shown here is derived from an EMBL/GenBank/DDBJ whole genome shotgun (WGS) entry which is preliminary data.</text>
</comment>
<sequence>MGRLTCADRVWFVRPAGTRNRGTTARGTGSRQSTDQARASSRSRARERATLEDRRHVPHVPPTAGTGRDVLIGAALSRAVRDMDAYSGAVYLPDDEGRYLAATVICGAPPAIFTMPDRMSVDGPYATAMAYRTGRPVSVGATDASFPAARLLPLVPFAYSVVAVPLIAEEGPIGTLTVAWVPPRRHRLPDAEMLRLRGMGASLSRDLARLGERGASIRANRPPVVMPLYDGVAQEREWGLPGIPGSFGMSLMYQVYKLSAMLNEASGLPEIIHAAEQRVMAPFGACCFALATIAEGRLRLAGQTGCQMDLTEEIHDVPLTRSTPYTDVIRNRDPLFFTGDDVLNSDYPSMTAGGLQSLAVLPIGPSAAPVGTFILGFDRPRRFGAGERAVLLMMTSQLGLAAERARLGENERALAQGLQKRLLPRTLAELPQVVTTARYLSAPTSAGVGGDWYDAFCLPGGRIALIVGDVEGHNIDSAVIMGQLRSALRAYAAEGHSPAGVLARSSDLLADLDTDLLATCCVVRIDPEAGVAEVALAGHPVPLVCGPDGEVTVPDVPPNVPLGVPLDGAHRTAEIPLRQGSLLMLYTDGLAQSATGDPVLGARDLLASVEEPGDASLERLADRLIAVAPDHEVRRDDIAVLLARYEGDPCGERRRIDRMAIQRHDLQGVGAARRFVRRHLREWGLDELSDDLEVMASEMVTNALIHADSDVEVRLREYPDRVHLEVRDTDPHPAVPAPITASEETNAVAEHGRGLIIVGRLATTWGNSPSGRGKTVWLDLDTGHGAGSPCFGPRRRVGPDAADDDRRQVTRPGGEGARS</sequence>
<dbReference type="Proteomes" id="UP001596496">
    <property type="component" value="Unassembled WGS sequence"/>
</dbReference>
<keyword evidence="5" id="KW-1185">Reference proteome</keyword>
<evidence type="ECO:0000256" key="2">
    <source>
        <dbReference type="SAM" id="MobiDB-lite"/>
    </source>
</evidence>
<dbReference type="Pfam" id="PF13581">
    <property type="entry name" value="HATPase_c_2"/>
    <property type="match status" value="1"/>
</dbReference>
<reference evidence="5" key="1">
    <citation type="journal article" date="2019" name="Int. J. Syst. Evol. Microbiol.">
        <title>The Global Catalogue of Microorganisms (GCM) 10K type strain sequencing project: providing services to taxonomists for standard genome sequencing and annotation.</title>
        <authorList>
            <consortium name="The Broad Institute Genomics Platform"/>
            <consortium name="The Broad Institute Genome Sequencing Center for Infectious Disease"/>
            <person name="Wu L."/>
            <person name="Ma J."/>
        </authorList>
    </citation>
    <scope>NUCLEOTIDE SEQUENCE [LARGE SCALE GENOMIC DNA]</scope>
    <source>
        <strain evidence="5">CECT 7649</strain>
    </source>
</reference>
<evidence type="ECO:0000259" key="3">
    <source>
        <dbReference type="SMART" id="SM00331"/>
    </source>
</evidence>
<dbReference type="SUPFAM" id="SSF81606">
    <property type="entry name" value="PP2C-like"/>
    <property type="match status" value="1"/>
</dbReference>
<feature type="domain" description="PPM-type phosphatase" evidence="3">
    <location>
        <begin position="430"/>
        <end position="645"/>
    </location>
</feature>
<dbReference type="InterPro" id="IPR003594">
    <property type="entry name" value="HATPase_dom"/>
</dbReference>
<dbReference type="SUPFAM" id="SSF55781">
    <property type="entry name" value="GAF domain-like"/>
    <property type="match status" value="2"/>
</dbReference>
<dbReference type="InterPro" id="IPR003018">
    <property type="entry name" value="GAF"/>
</dbReference>
<dbReference type="Gene3D" id="3.60.40.10">
    <property type="entry name" value="PPM-type phosphatase domain"/>
    <property type="match status" value="1"/>
</dbReference>
<accession>A0ABW2P6J5</accession>
<feature type="compositionally biased region" description="Basic and acidic residues" evidence="2">
    <location>
        <begin position="44"/>
        <end position="55"/>
    </location>
</feature>
<protein>
    <submittedName>
        <fullName evidence="4">SpoIIE family protein phosphatase</fullName>
    </submittedName>
</protein>
<evidence type="ECO:0000256" key="1">
    <source>
        <dbReference type="ARBA" id="ARBA00022801"/>
    </source>
</evidence>
<dbReference type="SUPFAM" id="SSF55874">
    <property type="entry name" value="ATPase domain of HSP90 chaperone/DNA topoisomerase II/histidine kinase"/>
    <property type="match status" value="1"/>
</dbReference>
<evidence type="ECO:0000313" key="4">
    <source>
        <dbReference type="EMBL" id="MFC7385258.1"/>
    </source>
</evidence>
<dbReference type="InterPro" id="IPR052016">
    <property type="entry name" value="Bact_Sigma-Reg"/>
</dbReference>
<dbReference type="Gene3D" id="3.30.450.40">
    <property type="match status" value="2"/>
</dbReference>
<dbReference type="Gene3D" id="3.30.565.10">
    <property type="entry name" value="Histidine kinase-like ATPase, C-terminal domain"/>
    <property type="match status" value="1"/>
</dbReference>
<feature type="compositionally biased region" description="Low complexity" evidence="2">
    <location>
        <begin position="17"/>
        <end position="42"/>
    </location>
</feature>
<dbReference type="PANTHER" id="PTHR43156">
    <property type="entry name" value="STAGE II SPORULATION PROTEIN E-RELATED"/>
    <property type="match status" value="1"/>
</dbReference>
<dbReference type="InterPro" id="IPR029016">
    <property type="entry name" value="GAF-like_dom_sf"/>
</dbReference>
<feature type="region of interest" description="Disordered" evidence="2">
    <location>
        <begin position="785"/>
        <end position="819"/>
    </location>
</feature>
<dbReference type="Pfam" id="PF07228">
    <property type="entry name" value="SpoIIE"/>
    <property type="match status" value="1"/>
</dbReference>
<dbReference type="SMART" id="SM00331">
    <property type="entry name" value="PP2C_SIG"/>
    <property type="match status" value="1"/>
</dbReference>
<dbReference type="Pfam" id="PF13185">
    <property type="entry name" value="GAF_2"/>
    <property type="match status" value="1"/>
</dbReference>
<dbReference type="CDD" id="cd16936">
    <property type="entry name" value="HATPase_RsbW-like"/>
    <property type="match status" value="1"/>
</dbReference>
<name>A0ABW2P6J5_9ACTN</name>
<keyword evidence="1" id="KW-0378">Hydrolase</keyword>
<dbReference type="InterPro" id="IPR036457">
    <property type="entry name" value="PPM-type-like_dom_sf"/>
</dbReference>
<organism evidence="4 5">
    <name type="scientific">Sphaerisporangium rhizosphaerae</name>
    <dbReference type="NCBI Taxonomy" id="2269375"/>
    <lineage>
        <taxon>Bacteria</taxon>
        <taxon>Bacillati</taxon>
        <taxon>Actinomycetota</taxon>
        <taxon>Actinomycetes</taxon>
        <taxon>Streptosporangiales</taxon>
        <taxon>Streptosporangiaceae</taxon>
        <taxon>Sphaerisporangium</taxon>
    </lineage>
</organism>
<dbReference type="EMBL" id="JBHTCG010000017">
    <property type="protein sequence ID" value="MFC7385258.1"/>
    <property type="molecule type" value="Genomic_DNA"/>
</dbReference>
<dbReference type="InterPro" id="IPR036890">
    <property type="entry name" value="HATPase_C_sf"/>
</dbReference>
<proteinExistence type="predicted"/>